<keyword evidence="4" id="KW-0378">Hydrolase</keyword>
<sequence length="232" mass="25085">MIPLSDGIAARRFPLVTGALIAANVAVFLFYELPDPEAAIAHASFYPCGVVNSCRPPEPWGIGWITAMFVHAGWDHILGNMLFLAIFGKNVEDAFGRGGYLVFYFAGGFFATMAQTAMTLLFGAPSDARIPTLGASGAIAAVLGAYFMVYPHSWVLTLVLWLPISIPAWFYLGAWFLYQFFESNFALLEGNMGGSGVAFFAHVGGFGFGAVVAGVLLDVGEITRRRARWYGM</sequence>
<dbReference type="RefSeq" id="WP_163759455.1">
    <property type="nucleotide sequence ID" value="NZ_BLKW01000004.1"/>
</dbReference>
<feature type="transmembrane region" description="Helical" evidence="7">
    <location>
        <begin position="62"/>
        <end position="87"/>
    </location>
</feature>
<keyword evidence="5 7" id="KW-1133">Transmembrane helix</keyword>
<dbReference type="GO" id="GO:0004252">
    <property type="term" value="F:serine-type endopeptidase activity"/>
    <property type="evidence" value="ECO:0007669"/>
    <property type="project" value="InterPro"/>
</dbReference>
<keyword evidence="9" id="KW-0645">Protease</keyword>
<feature type="transmembrane region" description="Helical" evidence="7">
    <location>
        <begin position="156"/>
        <end position="178"/>
    </location>
</feature>
<dbReference type="AlphaFoldDB" id="A0A7I9Y2H8"/>
<dbReference type="PANTHER" id="PTHR43731">
    <property type="entry name" value="RHOMBOID PROTEASE"/>
    <property type="match status" value="1"/>
</dbReference>
<dbReference type="GO" id="GO:0006508">
    <property type="term" value="P:proteolysis"/>
    <property type="evidence" value="ECO:0007669"/>
    <property type="project" value="UniProtKB-KW"/>
</dbReference>
<feature type="domain" description="Peptidase S54 rhomboid" evidence="8">
    <location>
        <begin position="63"/>
        <end position="217"/>
    </location>
</feature>
<dbReference type="InterPro" id="IPR050925">
    <property type="entry name" value="Rhomboid_protease_S54"/>
</dbReference>
<dbReference type="EMBL" id="BLKW01000004">
    <property type="protein sequence ID" value="GFG76276.1"/>
    <property type="molecule type" value="Genomic_DNA"/>
</dbReference>
<evidence type="ECO:0000313" key="10">
    <source>
        <dbReference type="Proteomes" id="UP000465361"/>
    </source>
</evidence>
<evidence type="ECO:0000256" key="2">
    <source>
        <dbReference type="ARBA" id="ARBA00009045"/>
    </source>
</evidence>
<evidence type="ECO:0000256" key="3">
    <source>
        <dbReference type="ARBA" id="ARBA00022692"/>
    </source>
</evidence>
<evidence type="ECO:0000313" key="9">
    <source>
        <dbReference type="EMBL" id="GFG76276.1"/>
    </source>
</evidence>
<evidence type="ECO:0000259" key="8">
    <source>
        <dbReference type="Pfam" id="PF01694"/>
    </source>
</evidence>
<name>A0A7I9Y2H8_9MYCO</name>
<reference evidence="9 10" key="1">
    <citation type="journal article" date="2019" name="Emerg. Microbes Infect.">
        <title>Comprehensive subspecies identification of 175 nontuberculous mycobacteria species based on 7547 genomic profiles.</title>
        <authorList>
            <person name="Matsumoto Y."/>
            <person name="Kinjo T."/>
            <person name="Motooka D."/>
            <person name="Nabeya D."/>
            <person name="Jung N."/>
            <person name="Uechi K."/>
            <person name="Horii T."/>
            <person name="Iida T."/>
            <person name="Fujita J."/>
            <person name="Nakamura S."/>
        </authorList>
    </citation>
    <scope>NUCLEOTIDE SEQUENCE [LARGE SCALE GENOMIC DNA]</scope>
    <source>
        <strain evidence="9 10">JCM 17322</strain>
    </source>
</reference>
<keyword evidence="10" id="KW-1185">Reference proteome</keyword>
<evidence type="ECO:0000256" key="6">
    <source>
        <dbReference type="ARBA" id="ARBA00023136"/>
    </source>
</evidence>
<dbReference type="SUPFAM" id="SSF144091">
    <property type="entry name" value="Rhomboid-like"/>
    <property type="match status" value="1"/>
</dbReference>
<protein>
    <submittedName>
        <fullName evidence="9">Rhomboid family intramembrane serine protease</fullName>
    </submittedName>
</protein>
<evidence type="ECO:0000256" key="4">
    <source>
        <dbReference type="ARBA" id="ARBA00022801"/>
    </source>
</evidence>
<proteinExistence type="inferred from homology"/>
<dbReference type="GO" id="GO:0016020">
    <property type="term" value="C:membrane"/>
    <property type="evidence" value="ECO:0007669"/>
    <property type="project" value="UniProtKB-SubCell"/>
</dbReference>
<dbReference type="Gene3D" id="1.20.1540.10">
    <property type="entry name" value="Rhomboid-like"/>
    <property type="match status" value="1"/>
</dbReference>
<evidence type="ECO:0000256" key="7">
    <source>
        <dbReference type="SAM" id="Phobius"/>
    </source>
</evidence>
<feature type="transmembrane region" description="Helical" evidence="7">
    <location>
        <begin position="99"/>
        <end position="124"/>
    </location>
</feature>
<keyword evidence="6 7" id="KW-0472">Membrane</keyword>
<evidence type="ECO:0000256" key="1">
    <source>
        <dbReference type="ARBA" id="ARBA00004141"/>
    </source>
</evidence>
<feature type="transmembrane region" description="Helical" evidence="7">
    <location>
        <begin position="12"/>
        <end position="31"/>
    </location>
</feature>
<evidence type="ECO:0000256" key="5">
    <source>
        <dbReference type="ARBA" id="ARBA00022989"/>
    </source>
</evidence>
<feature type="transmembrane region" description="Helical" evidence="7">
    <location>
        <begin position="198"/>
        <end position="219"/>
    </location>
</feature>
<comment type="similarity">
    <text evidence="2">Belongs to the peptidase S54 family.</text>
</comment>
<dbReference type="InterPro" id="IPR035952">
    <property type="entry name" value="Rhomboid-like_sf"/>
</dbReference>
<organism evidence="9 10">
    <name type="scientific">Mycobacterium botniense</name>
    <dbReference type="NCBI Taxonomy" id="84962"/>
    <lineage>
        <taxon>Bacteria</taxon>
        <taxon>Bacillati</taxon>
        <taxon>Actinomycetota</taxon>
        <taxon>Actinomycetes</taxon>
        <taxon>Mycobacteriales</taxon>
        <taxon>Mycobacteriaceae</taxon>
        <taxon>Mycobacterium</taxon>
    </lineage>
</organism>
<comment type="caution">
    <text evidence="9">The sequence shown here is derived from an EMBL/GenBank/DDBJ whole genome shotgun (WGS) entry which is preliminary data.</text>
</comment>
<dbReference type="PANTHER" id="PTHR43731:SF14">
    <property type="entry name" value="PRESENILIN-ASSOCIATED RHOMBOID-LIKE PROTEIN, MITOCHONDRIAL"/>
    <property type="match status" value="1"/>
</dbReference>
<dbReference type="Pfam" id="PF01694">
    <property type="entry name" value="Rhomboid"/>
    <property type="match status" value="1"/>
</dbReference>
<dbReference type="Proteomes" id="UP000465361">
    <property type="component" value="Unassembled WGS sequence"/>
</dbReference>
<feature type="transmembrane region" description="Helical" evidence="7">
    <location>
        <begin position="130"/>
        <end position="149"/>
    </location>
</feature>
<accession>A0A7I9Y2H8</accession>
<dbReference type="InterPro" id="IPR022764">
    <property type="entry name" value="Peptidase_S54_rhomboid_dom"/>
</dbReference>
<gene>
    <name evidence="9" type="ORF">MBOT_36410</name>
</gene>
<comment type="subcellular location">
    <subcellularLocation>
        <location evidence="1">Membrane</location>
        <topology evidence="1">Multi-pass membrane protein</topology>
    </subcellularLocation>
</comment>
<keyword evidence="3 7" id="KW-0812">Transmembrane</keyword>